<dbReference type="GO" id="GO:0008999">
    <property type="term" value="F:protein-N-terminal-alanine acetyltransferase activity"/>
    <property type="evidence" value="ECO:0007669"/>
    <property type="project" value="TreeGrafter"/>
</dbReference>
<evidence type="ECO:0000259" key="1">
    <source>
        <dbReference type="PROSITE" id="PS51186"/>
    </source>
</evidence>
<dbReference type="Proteomes" id="UP000040453">
    <property type="component" value="Unassembled WGS sequence"/>
</dbReference>
<dbReference type="RefSeq" id="WP_052484960.1">
    <property type="nucleotide sequence ID" value="NZ_CDGG01000001.1"/>
</dbReference>
<name>A0A0A1MQL6_9BACI</name>
<dbReference type="InterPro" id="IPR000182">
    <property type="entry name" value="GNAT_dom"/>
</dbReference>
<protein>
    <submittedName>
        <fullName evidence="2">Mycothiol acetyltransferase</fullName>
    </submittedName>
</protein>
<dbReference type="Pfam" id="PF00583">
    <property type="entry name" value="Acetyltransf_1"/>
    <property type="match status" value="1"/>
</dbReference>
<dbReference type="Gene3D" id="3.40.630.30">
    <property type="match status" value="1"/>
</dbReference>
<reference evidence="2 3" key="1">
    <citation type="submission" date="2014-11" db="EMBL/GenBank/DDBJ databases">
        <authorList>
            <person name="Urmite Genomes Urmite Genomes"/>
        </authorList>
    </citation>
    <scope>NUCLEOTIDE SEQUENCE [LARGE SCALE GENOMIC DNA]</scope>
    <source>
        <strain evidence="2 3">Oc5</strain>
    </source>
</reference>
<keyword evidence="3" id="KW-1185">Reference proteome</keyword>
<dbReference type="PROSITE" id="PS51186">
    <property type="entry name" value="GNAT"/>
    <property type="match status" value="1"/>
</dbReference>
<dbReference type="AlphaFoldDB" id="A0A0A1MQL6"/>
<dbReference type="CDD" id="cd04301">
    <property type="entry name" value="NAT_SF"/>
    <property type="match status" value="1"/>
</dbReference>
<feature type="domain" description="N-acetyltransferase" evidence="1">
    <location>
        <begin position="153"/>
        <end position="289"/>
    </location>
</feature>
<dbReference type="SUPFAM" id="SSF55729">
    <property type="entry name" value="Acyl-CoA N-acyltransferases (Nat)"/>
    <property type="match status" value="1"/>
</dbReference>
<dbReference type="PANTHER" id="PTHR43617">
    <property type="entry name" value="L-AMINO ACID N-ACETYLTRANSFERASE"/>
    <property type="match status" value="1"/>
</dbReference>
<dbReference type="EMBL" id="CDGG01000001">
    <property type="protein sequence ID" value="CEI81927.1"/>
    <property type="molecule type" value="Genomic_DNA"/>
</dbReference>
<evidence type="ECO:0000313" key="3">
    <source>
        <dbReference type="Proteomes" id="UP000040453"/>
    </source>
</evidence>
<evidence type="ECO:0000313" key="2">
    <source>
        <dbReference type="EMBL" id="CEI81927.1"/>
    </source>
</evidence>
<dbReference type="InterPro" id="IPR050276">
    <property type="entry name" value="MshD_Acetyltransferase"/>
</dbReference>
<keyword evidence="2" id="KW-0808">Transferase</keyword>
<sequence>MTVIIERANNLELIAGFLADMNHQKTNHIGFCGTDKADILQALKEDFVNEKGEVSFLIAKRNTGEIVAACGLDIENNEAEVWGPFNKTEGMEWDVQLWQRLIDRYPSVQYFSFFINEENRKQQAFMKQIGAKQGRKHLNLVIYRNRFENADERKCRFFTEPDFPAFRQLHDSIFPNTYYDAETIRNRLNKNNVLKVLKDDHGDFVGYAYFEINKELSEASLEYIAVAGRYQNKGFGRLLLKEVLTAIFAFPKIDEVHLTVDADNDHANHVYEKIGFEKGDTLIHYKIQY</sequence>
<dbReference type="PANTHER" id="PTHR43617:SF20">
    <property type="entry name" value="N-ALPHA-ACETYLTRANSFERASE RIMI"/>
    <property type="match status" value="1"/>
</dbReference>
<organism evidence="2 3">
    <name type="scientific">Oceanobacillus oncorhynchi</name>
    <dbReference type="NCBI Taxonomy" id="545501"/>
    <lineage>
        <taxon>Bacteria</taxon>
        <taxon>Bacillati</taxon>
        <taxon>Bacillota</taxon>
        <taxon>Bacilli</taxon>
        <taxon>Bacillales</taxon>
        <taxon>Bacillaceae</taxon>
        <taxon>Oceanobacillus</taxon>
    </lineage>
</organism>
<gene>
    <name evidence="2" type="primary">mshD_1</name>
    <name evidence="2" type="ORF">BN997_01782</name>
</gene>
<proteinExistence type="predicted"/>
<accession>A0A0A1MQL6</accession>
<dbReference type="STRING" id="545501.BN997_01782"/>
<dbReference type="InterPro" id="IPR016181">
    <property type="entry name" value="Acyl_CoA_acyltransferase"/>
</dbReference>